<proteinExistence type="predicted"/>
<dbReference type="EMBL" id="JASSZA010000015">
    <property type="protein sequence ID" value="KAK2091975.1"/>
    <property type="molecule type" value="Genomic_DNA"/>
</dbReference>
<name>A0ABQ9U5F3_SAGOE</name>
<comment type="caution">
    <text evidence="1">The sequence shown here is derived from an EMBL/GenBank/DDBJ whole genome shotgun (WGS) entry which is preliminary data.</text>
</comment>
<keyword evidence="2" id="KW-1185">Reference proteome</keyword>
<dbReference type="Proteomes" id="UP001266305">
    <property type="component" value="Unassembled WGS sequence"/>
</dbReference>
<evidence type="ECO:0000313" key="2">
    <source>
        <dbReference type="Proteomes" id="UP001266305"/>
    </source>
</evidence>
<accession>A0ABQ9U5F3</accession>
<evidence type="ECO:0000313" key="1">
    <source>
        <dbReference type="EMBL" id="KAK2091975.1"/>
    </source>
</evidence>
<reference evidence="1 2" key="1">
    <citation type="submission" date="2023-05" db="EMBL/GenBank/DDBJ databases">
        <title>B98-5 Cell Line De Novo Hybrid Assembly: An Optical Mapping Approach.</title>
        <authorList>
            <person name="Kananen K."/>
            <person name="Auerbach J.A."/>
            <person name="Kautto E."/>
            <person name="Blachly J.S."/>
        </authorList>
    </citation>
    <scope>NUCLEOTIDE SEQUENCE [LARGE SCALE GENOMIC DNA]</scope>
    <source>
        <strain evidence="1">B95-8</strain>
        <tissue evidence="1">Cell line</tissue>
    </source>
</reference>
<gene>
    <name evidence="1" type="ORF">P7K49_028503</name>
</gene>
<sequence length="86" mass="9420">MKVTSPCEPFAGQTKKQLLHLSFLRHWGPESVLNFLLSLQQALCQEHPQQFPTTTKVKMKGRRLRVEAEEAGGPPGLAGCLGHGLG</sequence>
<protein>
    <submittedName>
        <fullName evidence="1">Uncharacterized protein</fullName>
    </submittedName>
</protein>
<organism evidence="1 2">
    <name type="scientific">Saguinus oedipus</name>
    <name type="common">Cotton-top tamarin</name>
    <name type="synonym">Oedipomidas oedipus</name>
    <dbReference type="NCBI Taxonomy" id="9490"/>
    <lineage>
        <taxon>Eukaryota</taxon>
        <taxon>Metazoa</taxon>
        <taxon>Chordata</taxon>
        <taxon>Craniata</taxon>
        <taxon>Vertebrata</taxon>
        <taxon>Euteleostomi</taxon>
        <taxon>Mammalia</taxon>
        <taxon>Eutheria</taxon>
        <taxon>Euarchontoglires</taxon>
        <taxon>Primates</taxon>
        <taxon>Haplorrhini</taxon>
        <taxon>Platyrrhini</taxon>
        <taxon>Cebidae</taxon>
        <taxon>Callitrichinae</taxon>
        <taxon>Saguinus</taxon>
    </lineage>
</organism>